<dbReference type="Gene3D" id="3.40.50.1820">
    <property type="entry name" value="alpha/beta hydrolase"/>
    <property type="match status" value="1"/>
</dbReference>
<organism evidence="2 3">
    <name type="scientific">Williamsia marianensis</name>
    <dbReference type="NCBI Taxonomy" id="85044"/>
    <lineage>
        <taxon>Bacteria</taxon>
        <taxon>Bacillati</taxon>
        <taxon>Actinomycetota</taxon>
        <taxon>Actinomycetes</taxon>
        <taxon>Mycobacteriales</taxon>
        <taxon>Nocardiaceae</taxon>
        <taxon>Williamsia</taxon>
    </lineage>
</organism>
<comment type="caution">
    <text evidence="2">The sequence shown here is derived from an EMBL/GenBank/DDBJ whole genome shotgun (WGS) entry which is preliminary data.</text>
</comment>
<reference evidence="2 3" key="1">
    <citation type="submission" date="2017-10" db="EMBL/GenBank/DDBJ databases">
        <title>The draft genome sequence of Williamsia sp. BULT 1.1 isolated from the semi-arid grassland soils from South Africa.</title>
        <authorList>
            <person name="Kabwe M.H."/>
            <person name="Govender N."/>
            <person name="Mutseka Lunga P."/>
            <person name="Vikram S."/>
            <person name="Makhalanyane T.P."/>
        </authorList>
    </citation>
    <scope>NUCLEOTIDE SEQUENCE [LARGE SCALE GENOMIC DNA]</scope>
    <source>
        <strain evidence="2 3">BULT 1.1</strain>
    </source>
</reference>
<dbReference type="Proteomes" id="UP000225108">
    <property type="component" value="Unassembled WGS sequence"/>
</dbReference>
<dbReference type="SUPFAM" id="SSF53474">
    <property type="entry name" value="alpha/beta-Hydrolases"/>
    <property type="match status" value="1"/>
</dbReference>
<dbReference type="InterPro" id="IPR000073">
    <property type="entry name" value="AB_hydrolase_1"/>
</dbReference>
<evidence type="ECO:0000259" key="1">
    <source>
        <dbReference type="Pfam" id="PF00561"/>
    </source>
</evidence>
<dbReference type="RefSeq" id="WP_099383231.1">
    <property type="nucleotide sequence ID" value="NZ_PEBD01000008.1"/>
</dbReference>
<dbReference type="InterPro" id="IPR029058">
    <property type="entry name" value="AB_hydrolase_fold"/>
</dbReference>
<dbReference type="EMBL" id="PEBD01000008">
    <property type="protein sequence ID" value="PHV67243.1"/>
    <property type="molecule type" value="Genomic_DNA"/>
</dbReference>
<dbReference type="Pfam" id="PF00561">
    <property type="entry name" value="Abhydrolase_1"/>
    <property type="match status" value="1"/>
</dbReference>
<gene>
    <name evidence="2" type="ORF">CSW57_13730</name>
</gene>
<evidence type="ECO:0000313" key="2">
    <source>
        <dbReference type="EMBL" id="PHV67243.1"/>
    </source>
</evidence>
<dbReference type="GO" id="GO:0016787">
    <property type="term" value="F:hydrolase activity"/>
    <property type="evidence" value="ECO:0007669"/>
    <property type="project" value="UniProtKB-KW"/>
</dbReference>
<sequence length="278" mass="30775">MYDFEERRDDDSALSSERFPKPPLALTALELARVMVEYPTSAVVDAILPSHGVGEGRPVLVIPGFYATDGLTNRMRSHLRGLGYRAHGWHLGRNFGLTDHIVEGLPDRLDRLHQRYGVPVSVVGWSFGGLLARWLGHERPDAVRQVVCLGSPWRPEGEVTRTTAMFEHAARKYGLVDNAREIVDTLRGPLPVRCTAIYSKTDGILNWRSCALDEDDNCENIAVLSSHIGLVSNPLALSVLADRLAQNPLAPEPFDWARCVRHTILGPSMSAPTLRKTA</sequence>
<name>A0A2G3PNC8_WILMA</name>
<evidence type="ECO:0000313" key="3">
    <source>
        <dbReference type="Proteomes" id="UP000225108"/>
    </source>
</evidence>
<feature type="domain" description="AB hydrolase-1" evidence="1">
    <location>
        <begin position="98"/>
        <end position="155"/>
    </location>
</feature>
<proteinExistence type="predicted"/>
<dbReference type="AlphaFoldDB" id="A0A2G3PNC8"/>
<protein>
    <submittedName>
        <fullName evidence="2">Alpha/beta hydrolase</fullName>
    </submittedName>
</protein>
<keyword evidence="2" id="KW-0378">Hydrolase</keyword>
<accession>A0A2G3PNC8</accession>